<evidence type="ECO:0000256" key="2">
    <source>
        <dbReference type="ARBA" id="ARBA00022723"/>
    </source>
</evidence>
<comment type="subcellular location">
    <subcellularLocation>
        <location evidence="6">Cytoplasm</location>
    </subcellularLocation>
    <text evidence="6">May associate with membranes.</text>
</comment>
<evidence type="ECO:0000256" key="4">
    <source>
        <dbReference type="ARBA" id="ARBA00022842"/>
    </source>
</evidence>
<dbReference type="FunFam" id="3.40.50.11060:FF:000001">
    <property type="entry name" value="GTPase HflX"/>
    <property type="match status" value="1"/>
</dbReference>
<dbReference type="InterPro" id="IPR006073">
    <property type="entry name" value="GTP-bd"/>
</dbReference>
<evidence type="ECO:0000256" key="3">
    <source>
        <dbReference type="ARBA" id="ARBA00022741"/>
    </source>
</evidence>
<dbReference type="CDD" id="cd01878">
    <property type="entry name" value="HflX"/>
    <property type="match status" value="1"/>
</dbReference>
<dbReference type="InterPro" id="IPR005225">
    <property type="entry name" value="Small_GTP-bd"/>
</dbReference>
<protein>
    <recommendedName>
        <fullName evidence="6">GTPase HflX</fullName>
    </recommendedName>
    <alternativeName>
        <fullName evidence="6">GTP-binding protein HflX</fullName>
    </alternativeName>
</protein>
<dbReference type="GO" id="GO:0005525">
    <property type="term" value="F:GTP binding"/>
    <property type="evidence" value="ECO:0007669"/>
    <property type="project" value="UniProtKB-UniRule"/>
</dbReference>
<dbReference type="Pfam" id="PF13167">
    <property type="entry name" value="GTP-bdg_N"/>
    <property type="match status" value="1"/>
</dbReference>
<dbReference type="GO" id="GO:0046872">
    <property type="term" value="F:metal ion binding"/>
    <property type="evidence" value="ECO:0007669"/>
    <property type="project" value="UniProtKB-KW"/>
</dbReference>
<name>A0A1F7F7Y4_UNCRA</name>
<comment type="function">
    <text evidence="6">GTPase that associates with the 50S ribosomal subunit and may have a role during protein synthesis or ribosome biogenesis.</text>
</comment>
<dbReference type="GO" id="GO:0005737">
    <property type="term" value="C:cytoplasm"/>
    <property type="evidence" value="ECO:0007669"/>
    <property type="project" value="UniProtKB-SubCell"/>
</dbReference>
<evidence type="ECO:0000256" key="5">
    <source>
        <dbReference type="ARBA" id="ARBA00023134"/>
    </source>
</evidence>
<dbReference type="InterPro" id="IPR016496">
    <property type="entry name" value="GTPase_HflX"/>
</dbReference>
<dbReference type="PROSITE" id="PS51705">
    <property type="entry name" value="G_HFLX"/>
    <property type="match status" value="1"/>
</dbReference>
<keyword evidence="5 6" id="KW-0342">GTP-binding</keyword>
<dbReference type="InterPro" id="IPR027417">
    <property type="entry name" value="P-loop_NTPase"/>
</dbReference>
<keyword evidence="1 6" id="KW-0963">Cytoplasm</keyword>
<dbReference type="HAMAP" id="MF_00900">
    <property type="entry name" value="GTPase_HflX"/>
    <property type="match status" value="1"/>
</dbReference>
<dbReference type="EMBL" id="MFYX01000102">
    <property type="protein sequence ID" value="OGK02775.1"/>
    <property type="molecule type" value="Genomic_DNA"/>
</dbReference>
<dbReference type="Gene3D" id="6.10.250.2860">
    <property type="match status" value="1"/>
</dbReference>
<feature type="binding site" evidence="8">
    <location>
        <position position="236"/>
    </location>
    <ligand>
        <name>Mg(2+)</name>
        <dbReference type="ChEBI" id="CHEBI:18420"/>
    </ligand>
</feature>
<reference evidence="11 12" key="1">
    <citation type="journal article" date="2016" name="Nat. Commun.">
        <title>Thousands of microbial genomes shed light on interconnected biogeochemical processes in an aquifer system.</title>
        <authorList>
            <person name="Anantharaman K."/>
            <person name="Brown C.T."/>
            <person name="Hug L.A."/>
            <person name="Sharon I."/>
            <person name="Castelle C.J."/>
            <person name="Probst A.J."/>
            <person name="Thomas B.C."/>
            <person name="Singh A."/>
            <person name="Wilkins M.J."/>
            <person name="Karaoz U."/>
            <person name="Brodie E.L."/>
            <person name="Williams K.H."/>
            <person name="Hubbard S.S."/>
            <person name="Banfield J.F."/>
        </authorList>
    </citation>
    <scope>NUCLEOTIDE SEQUENCE [LARGE SCALE GENOMIC DNA]</scope>
</reference>
<feature type="binding site" evidence="7">
    <location>
        <begin position="209"/>
        <end position="216"/>
    </location>
    <ligand>
        <name>GTP</name>
        <dbReference type="ChEBI" id="CHEBI:37565"/>
    </ligand>
</feature>
<evidence type="ECO:0000313" key="11">
    <source>
        <dbReference type="EMBL" id="OGK02775.1"/>
    </source>
</evidence>
<dbReference type="PANTHER" id="PTHR10229">
    <property type="entry name" value="GTP-BINDING PROTEIN HFLX"/>
    <property type="match status" value="1"/>
</dbReference>
<gene>
    <name evidence="6" type="primary">hflX</name>
    <name evidence="11" type="ORF">A2519_07485</name>
</gene>
<organism evidence="11 12">
    <name type="scientific">Candidatus Raymondbacteria bacterium RIFOXYD12_FULL_49_13</name>
    <dbReference type="NCBI Taxonomy" id="1817890"/>
    <lineage>
        <taxon>Bacteria</taxon>
        <taxon>Raymondiibacteriota</taxon>
    </lineage>
</organism>
<keyword evidence="3 6" id="KW-0547">Nucleotide-binding</keyword>
<evidence type="ECO:0000256" key="1">
    <source>
        <dbReference type="ARBA" id="ARBA00022490"/>
    </source>
</evidence>
<evidence type="ECO:0000256" key="6">
    <source>
        <dbReference type="HAMAP-Rule" id="MF_00900"/>
    </source>
</evidence>
<keyword evidence="9" id="KW-0175">Coiled coil</keyword>
<dbReference type="InterPro" id="IPR042108">
    <property type="entry name" value="GTPase_HflX_N_sf"/>
</dbReference>
<proteinExistence type="inferred from homology"/>
<comment type="caution">
    <text evidence="11">The sequence shown here is derived from an EMBL/GenBank/DDBJ whole genome shotgun (WGS) entry which is preliminary data.</text>
</comment>
<evidence type="ECO:0000256" key="7">
    <source>
        <dbReference type="PIRSR" id="PIRSR006809-1"/>
    </source>
</evidence>
<dbReference type="GO" id="GO:0003924">
    <property type="term" value="F:GTPase activity"/>
    <property type="evidence" value="ECO:0007669"/>
    <property type="project" value="UniProtKB-UniRule"/>
</dbReference>
<feature type="binding site" evidence="7">
    <location>
        <begin position="234"/>
        <end position="238"/>
    </location>
    <ligand>
        <name>GTP</name>
        <dbReference type="ChEBI" id="CHEBI:37565"/>
    </ligand>
</feature>
<dbReference type="Pfam" id="PF16360">
    <property type="entry name" value="GTP-bdg_M"/>
    <property type="match status" value="1"/>
</dbReference>
<dbReference type="InterPro" id="IPR032305">
    <property type="entry name" value="GTP-bd_M"/>
</dbReference>
<accession>A0A1F7F7Y4</accession>
<evidence type="ECO:0000256" key="8">
    <source>
        <dbReference type="PIRSR" id="PIRSR006809-2"/>
    </source>
</evidence>
<dbReference type="PRINTS" id="PR00326">
    <property type="entry name" value="GTP1OBG"/>
</dbReference>
<comment type="subunit">
    <text evidence="6">Monomer. Associates with the 50S ribosomal subunit.</text>
</comment>
<evidence type="ECO:0000313" key="12">
    <source>
        <dbReference type="Proteomes" id="UP000179243"/>
    </source>
</evidence>
<feature type="binding site" evidence="7">
    <location>
        <begin position="322"/>
        <end position="325"/>
    </location>
    <ligand>
        <name>GTP</name>
        <dbReference type="ChEBI" id="CHEBI:37565"/>
    </ligand>
</feature>
<comment type="similarity">
    <text evidence="6">Belongs to the TRAFAC class OBG-HflX-like GTPase superfamily. HflX GTPase family.</text>
</comment>
<feature type="domain" description="Hflx-type G" evidence="10">
    <location>
        <begin position="203"/>
        <end position="369"/>
    </location>
</feature>
<dbReference type="NCBIfam" id="TIGR03156">
    <property type="entry name" value="GTP_HflX"/>
    <property type="match status" value="1"/>
</dbReference>
<keyword evidence="4 8" id="KW-0460">Magnesium</keyword>
<feature type="binding site" evidence="7">
    <location>
        <begin position="256"/>
        <end position="259"/>
    </location>
    <ligand>
        <name>GTP</name>
        <dbReference type="ChEBI" id="CHEBI:37565"/>
    </ligand>
</feature>
<dbReference type="PANTHER" id="PTHR10229:SF0">
    <property type="entry name" value="GTP-BINDING PROTEIN 6-RELATED"/>
    <property type="match status" value="1"/>
</dbReference>
<dbReference type="GO" id="GO:0043022">
    <property type="term" value="F:ribosome binding"/>
    <property type="evidence" value="ECO:0007669"/>
    <property type="project" value="TreeGrafter"/>
</dbReference>
<sequence>MHEIQKEQQQWDRAILVGVGYGNDTPQVLAEHIEELALLADTARAIVAGTVTQMRQSPDSAHYVGKGKAEEIKLLVQELKIDVVIFDSDLSPRQLRNLEKICETKVIDRSMLILDIFAQHARTHEAKVQVGLAQLAYLSPRLSHMWSHLGQQAGGHGTRRGPGEKQIEIDRRLIKTRMAELRKELKDIEQQRSQQKQNRGAIFKACIVGYTNVGKSTILNAASKASVLVQNKLFATLDATTRRVYIQDHGEILLSDTVGFIRKLPHHLVASFRSTLEVITDADLIVIVIDASSPCYQDHSTVVNTVLNELKTTHIPRLLVFNKIDLVQEPKFLERLQNEFPNACFTAASKKEGIDGFKAALGMFARAWKGERTGEPHE</sequence>
<dbReference type="Proteomes" id="UP000179243">
    <property type="component" value="Unassembled WGS sequence"/>
</dbReference>
<dbReference type="Gene3D" id="3.40.50.11060">
    <property type="entry name" value="GTPase HflX, N-terminal domain"/>
    <property type="match status" value="1"/>
</dbReference>
<feature type="binding site" evidence="8">
    <location>
        <position position="216"/>
    </location>
    <ligand>
        <name>Mg(2+)</name>
        <dbReference type="ChEBI" id="CHEBI:18420"/>
    </ligand>
</feature>
<evidence type="ECO:0000259" key="10">
    <source>
        <dbReference type="PROSITE" id="PS51705"/>
    </source>
</evidence>
<dbReference type="SUPFAM" id="SSF52540">
    <property type="entry name" value="P-loop containing nucleoside triphosphate hydrolases"/>
    <property type="match status" value="1"/>
</dbReference>
<dbReference type="AlphaFoldDB" id="A0A1F7F7Y4"/>
<dbReference type="Pfam" id="PF01926">
    <property type="entry name" value="MMR_HSR1"/>
    <property type="match status" value="1"/>
</dbReference>
<dbReference type="NCBIfam" id="TIGR00231">
    <property type="entry name" value="small_GTP"/>
    <property type="match status" value="1"/>
</dbReference>
<dbReference type="PIRSF" id="PIRSF006809">
    <property type="entry name" value="GTP-binding_hflX_prd"/>
    <property type="match status" value="1"/>
</dbReference>
<feature type="coiled-coil region" evidence="9">
    <location>
        <begin position="171"/>
        <end position="198"/>
    </location>
</feature>
<dbReference type="InterPro" id="IPR025121">
    <property type="entry name" value="GTPase_HflX_N"/>
</dbReference>
<dbReference type="InterPro" id="IPR030394">
    <property type="entry name" value="G_HFLX_dom"/>
</dbReference>
<dbReference type="Gene3D" id="3.40.50.300">
    <property type="entry name" value="P-loop containing nucleotide triphosphate hydrolases"/>
    <property type="match status" value="1"/>
</dbReference>
<comment type="cofactor">
    <cofactor evidence="8">
        <name>Mg(2+)</name>
        <dbReference type="ChEBI" id="CHEBI:18420"/>
    </cofactor>
</comment>
<keyword evidence="2 8" id="KW-0479">Metal-binding</keyword>
<evidence type="ECO:0000256" key="9">
    <source>
        <dbReference type="SAM" id="Coils"/>
    </source>
</evidence>